<accession>A0ABW4JPV5</accession>
<evidence type="ECO:0000313" key="2">
    <source>
        <dbReference type="Proteomes" id="UP001597079"/>
    </source>
</evidence>
<gene>
    <name evidence="1" type="ORF">ACFSB2_25580</name>
</gene>
<name>A0ABW4JPV5_9BACL</name>
<comment type="caution">
    <text evidence="1">The sequence shown here is derived from an EMBL/GenBank/DDBJ whole genome shotgun (WGS) entry which is preliminary data.</text>
</comment>
<reference evidence="2" key="1">
    <citation type="journal article" date="2019" name="Int. J. Syst. Evol. Microbiol.">
        <title>The Global Catalogue of Microorganisms (GCM) 10K type strain sequencing project: providing services to taxonomists for standard genome sequencing and annotation.</title>
        <authorList>
            <consortium name="The Broad Institute Genomics Platform"/>
            <consortium name="The Broad Institute Genome Sequencing Center for Infectious Disease"/>
            <person name="Wu L."/>
            <person name="Ma J."/>
        </authorList>
    </citation>
    <scope>NUCLEOTIDE SEQUENCE [LARGE SCALE GENOMIC DNA]</scope>
    <source>
        <strain evidence="2">CGMCC 1.12286</strain>
    </source>
</reference>
<protein>
    <recommendedName>
        <fullName evidence="3">PIN domain-containing protein</fullName>
    </recommendedName>
</protein>
<keyword evidence="2" id="KW-1185">Reference proteome</keyword>
<dbReference type="Gene3D" id="3.40.50.1010">
    <property type="entry name" value="5'-nuclease"/>
    <property type="match status" value="1"/>
</dbReference>
<dbReference type="Proteomes" id="UP001597079">
    <property type="component" value="Unassembled WGS sequence"/>
</dbReference>
<dbReference type="SUPFAM" id="SSF88723">
    <property type="entry name" value="PIN domain-like"/>
    <property type="match status" value="1"/>
</dbReference>
<evidence type="ECO:0008006" key="3">
    <source>
        <dbReference type="Google" id="ProtNLM"/>
    </source>
</evidence>
<evidence type="ECO:0000313" key="1">
    <source>
        <dbReference type="EMBL" id="MFD1678043.1"/>
    </source>
</evidence>
<proteinExistence type="predicted"/>
<dbReference type="RefSeq" id="WP_377946025.1">
    <property type="nucleotide sequence ID" value="NZ_JBHUCX010000099.1"/>
</dbReference>
<dbReference type="EMBL" id="JBHUCX010000099">
    <property type="protein sequence ID" value="MFD1678043.1"/>
    <property type="molecule type" value="Genomic_DNA"/>
</dbReference>
<dbReference type="InterPro" id="IPR029060">
    <property type="entry name" value="PIN-like_dom_sf"/>
</dbReference>
<sequence>MAAHALSLDIPLVTNNTWEFERVSGLRIEDWTIE</sequence>
<organism evidence="1 2">
    <name type="scientific">Alicyclobacillus fodiniaquatilis</name>
    <dbReference type="NCBI Taxonomy" id="1661150"/>
    <lineage>
        <taxon>Bacteria</taxon>
        <taxon>Bacillati</taxon>
        <taxon>Bacillota</taxon>
        <taxon>Bacilli</taxon>
        <taxon>Bacillales</taxon>
        <taxon>Alicyclobacillaceae</taxon>
        <taxon>Alicyclobacillus</taxon>
    </lineage>
</organism>